<dbReference type="InterPro" id="IPR036291">
    <property type="entry name" value="NAD(P)-bd_dom_sf"/>
</dbReference>
<keyword evidence="3" id="KW-0479">Metal-binding</keyword>
<feature type="region of interest" description="Disordered" evidence="9">
    <location>
        <begin position="1"/>
        <end position="23"/>
    </location>
</feature>
<feature type="domain" description="Malic enzyme N-terminal" evidence="11">
    <location>
        <begin position="46"/>
        <end position="179"/>
    </location>
</feature>
<dbReference type="EC" id="1.1.1.40" evidence="5"/>
<feature type="compositionally biased region" description="Polar residues" evidence="9">
    <location>
        <begin position="1"/>
        <end position="21"/>
    </location>
</feature>
<evidence type="ECO:0000256" key="6">
    <source>
        <dbReference type="ARBA" id="ARBA00040273"/>
    </source>
</evidence>
<evidence type="ECO:0000313" key="12">
    <source>
        <dbReference type="EMBL" id="QBQ53868.1"/>
    </source>
</evidence>
<evidence type="ECO:0000259" key="11">
    <source>
        <dbReference type="SMART" id="SM01274"/>
    </source>
</evidence>
<evidence type="ECO:0000256" key="1">
    <source>
        <dbReference type="ARBA" id="ARBA00001936"/>
    </source>
</evidence>
<evidence type="ECO:0000256" key="4">
    <source>
        <dbReference type="ARBA" id="ARBA00023002"/>
    </source>
</evidence>
<dbReference type="AlphaFoldDB" id="A0A4P7BV46"/>
<evidence type="ECO:0000256" key="3">
    <source>
        <dbReference type="ARBA" id="ARBA00022723"/>
    </source>
</evidence>
<dbReference type="OrthoDB" id="9805787at2"/>
<dbReference type="PANTHER" id="PTHR43237:SF4">
    <property type="entry name" value="NADP-DEPENDENT MALIC ENZYME"/>
    <property type="match status" value="1"/>
</dbReference>
<dbReference type="SUPFAM" id="SSF53223">
    <property type="entry name" value="Aminoacid dehydrogenase-like, N-terminal domain"/>
    <property type="match status" value="1"/>
</dbReference>
<dbReference type="Gene3D" id="3.40.50.720">
    <property type="entry name" value="NAD(P)-binding Rossmann-like Domain"/>
    <property type="match status" value="1"/>
</dbReference>
<evidence type="ECO:0000256" key="7">
    <source>
        <dbReference type="ARBA" id="ARBA00050924"/>
    </source>
</evidence>
<dbReference type="Pfam" id="PF00390">
    <property type="entry name" value="malic"/>
    <property type="match status" value="2"/>
</dbReference>
<organism evidence="12 13">
    <name type="scientific">Nitrosococcus wardiae</name>
    <dbReference type="NCBI Taxonomy" id="1814290"/>
    <lineage>
        <taxon>Bacteria</taxon>
        <taxon>Pseudomonadati</taxon>
        <taxon>Pseudomonadota</taxon>
        <taxon>Gammaproteobacteria</taxon>
        <taxon>Chromatiales</taxon>
        <taxon>Chromatiaceae</taxon>
        <taxon>Nitrosococcus</taxon>
    </lineage>
</organism>
<dbReference type="Pfam" id="PF03949">
    <property type="entry name" value="Malic_M"/>
    <property type="match status" value="1"/>
</dbReference>
<gene>
    <name evidence="12" type="ORF">E3U44_04585</name>
</gene>
<dbReference type="KEGG" id="nwr:E3U44_04585"/>
<dbReference type="InterPro" id="IPR012302">
    <property type="entry name" value="Malic_NAD-bd"/>
</dbReference>
<dbReference type="GO" id="GO:0046872">
    <property type="term" value="F:metal ion binding"/>
    <property type="evidence" value="ECO:0007669"/>
    <property type="project" value="UniProtKB-KW"/>
</dbReference>
<dbReference type="SMART" id="SM00919">
    <property type="entry name" value="Malic_M"/>
    <property type="match status" value="1"/>
</dbReference>
<evidence type="ECO:0000313" key="13">
    <source>
        <dbReference type="Proteomes" id="UP000294325"/>
    </source>
</evidence>
<evidence type="ECO:0000256" key="9">
    <source>
        <dbReference type="SAM" id="MobiDB-lite"/>
    </source>
</evidence>
<dbReference type="InterPro" id="IPR046346">
    <property type="entry name" value="Aminoacid_DH-like_N_sf"/>
</dbReference>
<evidence type="ECO:0000259" key="10">
    <source>
        <dbReference type="SMART" id="SM00919"/>
    </source>
</evidence>
<dbReference type="InterPro" id="IPR012301">
    <property type="entry name" value="Malic_N_dom"/>
</dbReference>
<keyword evidence="4" id="KW-0560">Oxidoreductase</keyword>
<dbReference type="GO" id="GO:0004473">
    <property type="term" value="F:malate dehydrogenase (decarboxylating) (NADP+) activity"/>
    <property type="evidence" value="ECO:0007669"/>
    <property type="project" value="UniProtKB-EC"/>
</dbReference>
<dbReference type="FunFam" id="3.40.50.720:FF:000095">
    <property type="entry name" value="NADP-dependent malic enzyme"/>
    <property type="match status" value="1"/>
</dbReference>
<comment type="cofactor">
    <cofactor evidence="1">
        <name>Mn(2+)</name>
        <dbReference type="ChEBI" id="CHEBI:29035"/>
    </cofactor>
</comment>
<dbReference type="CDD" id="cd05311">
    <property type="entry name" value="NAD_bind_2_malic_enz"/>
    <property type="match status" value="1"/>
</dbReference>
<dbReference type="RefSeq" id="WP_134356877.1">
    <property type="nucleotide sequence ID" value="NZ_CP038033.1"/>
</dbReference>
<dbReference type="InterPro" id="IPR037062">
    <property type="entry name" value="Malic_N_dom_sf"/>
</dbReference>
<dbReference type="Gene3D" id="3.40.50.10380">
    <property type="entry name" value="Malic enzyme, N-terminal domain"/>
    <property type="match status" value="1"/>
</dbReference>
<evidence type="ECO:0000256" key="2">
    <source>
        <dbReference type="ARBA" id="ARBA00001946"/>
    </source>
</evidence>
<dbReference type="GO" id="GO:0051287">
    <property type="term" value="F:NAD binding"/>
    <property type="evidence" value="ECO:0007669"/>
    <property type="project" value="InterPro"/>
</dbReference>
<dbReference type="PANTHER" id="PTHR43237">
    <property type="entry name" value="NADP-DEPENDENT MALIC ENZYME"/>
    <property type="match status" value="1"/>
</dbReference>
<dbReference type="Proteomes" id="UP000294325">
    <property type="component" value="Chromosome"/>
</dbReference>
<dbReference type="SMART" id="SM01274">
    <property type="entry name" value="malic"/>
    <property type="match status" value="1"/>
</dbReference>
<sequence>MHLLNQQELTSSSADLETPSGQAVKEQKLGQDLTATALAYHAEPRPGKLEISITKPCATQKQLSLAYSPGVAAPVGAIVSDPEAVYRYTAKGNLVAVVTDGSAVLGLGNAGPLASKPVMEGKAVLFKSFAGLDAIDIEVEAESPEAFVDTVARIAPTFGAINLEDIAAPHCFKIEQALIERLDIPVLHDDQHGTAITIAAALQNALELQEKVLPEARIACVGAGAAGIATLRLLTALGARKENILLIDRQGVILEEDRLLHPYCRPFASSTLKRTLAEAVNGADIFIGVAAPDLLTVEMLKSMASRPIVFALSNPDPEIDPNLAHAVRSDLILATGRTDYPNQVNNVLVFPFLFRAALDVRASCINDPMKIAAVQALAELAKEPVPEQVLEAYGENHLGFGPDYILPKPLDPRLREFVTAAVAQAAIESGVARINKINL</sequence>
<dbReference type="EMBL" id="CP038033">
    <property type="protein sequence ID" value="QBQ53868.1"/>
    <property type="molecule type" value="Genomic_DNA"/>
</dbReference>
<dbReference type="FunFam" id="3.40.50.10380:FF:000003">
    <property type="entry name" value="NADP-dependent malic enzyme"/>
    <property type="match status" value="1"/>
</dbReference>
<keyword evidence="13" id="KW-1185">Reference proteome</keyword>
<dbReference type="InterPro" id="IPR051674">
    <property type="entry name" value="Malate_Decarboxylase"/>
</dbReference>
<comment type="cofactor">
    <cofactor evidence="2">
        <name>Mg(2+)</name>
        <dbReference type="ChEBI" id="CHEBI:18420"/>
    </cofactor>
</comment>
<reference evidence="12 13" key="1">
    <citation type="submission" date="2019-03" db="EMBL/GenBank/DDBJ databases">
        <title>The genome sequence of Nitrosococcus wardiae strain D1FHST reveals the archetypal metabolic capacity of ammonia-oxidizing Gammaproteobacteria.</title>
        <authorList>
            <person name="Wang L."/>
            <person name="Lim C.K."/>
            <person name="Hanson T.E."/>
            <person name="Dang H."/>
            <person name="Klotz M.G."/>
        </authorList>
    </citation>
    <scope>NUCLEOTIDE SEQUENCE [LARGE SCALE GENOMIC DNA]</scope>
    <source>
        <strain evidence="12 13">D1FHS</strain>
    </source>
</reference>
<feature type="domain" description="Malic enzyme NAD-binding" evidence="10">
    <location>
        <begin position="191"/>
        <end position="427"/>
    </location>
</feature>
<dbReference type="InterPro" id="IPR045213">
    <property type="entry name" value="Malic_NAD-bd_bact_type"/>
</dbReference>
<comment type="catalytic activity">
    <reaction evidence="7">
        <text>(S)-malate + NADP(+) = pyruvate + CO2 + NADPH</text>
        <dbReference type="Rhea" id="RHEA:18253"/>
        <dbReference type="ChEBI" id="CHEBI:15361"/>
        <dbReference type="ChEBI" id="CHEBI:15589"/>
        <dbReference type="ChEBI" id="CHEBI:16526"/>
        <dbReference type="ChEBI" id="CHEBI:57783"/>
        <dbReference type="ChEBI" id="CHEBI:58349"/>
        <dbReference type="EC" id="1.1.1.40"/>
    </reaction>
</comment>
<evidence type="ECO:0000256" key="8">
    <source>
        <dbReference type="ARBA" id="ARBA00051384"/>
    </source>
</evidence>
<name>A0A4P7BV46_9GAMM</name>
<protein>
    <recommendedName>
        <fullName evidence="6">NADP-dependent malic enzyme</fullName>
        <ecNumber evidence="5">1.1.1.40</ecNumber>
    </recommendedName>
</protein>
<proteinExistence type="predicted"/>
<accession>A0A4P7BV46</accession>
<comment type="catalytic activity">
    <reaction evidence="8">
        <text>oxaloacetate + H(+) = pyruvate + CO2</text>
        <dbReference type="Rhea" id="RHEA:15641"/>
        <dbReference type="ChEBI" id="CHEBI:15361"/>
        <dbReference type="ChEBI" id="CHEBI:15378"/>
        <dbReference type="ChEBI" id="CHEBI:16452"/>
        <dbReference type="ChEBI" id="CHEBI:16526"/>
        <dbReference type="EC" id="1.1.1.40"/>
    </reaction>
</comment>
<dbReference type="SUPFAM" id="SSF51735">
    <property type="entry name" value="NAD(P)-binding Rossmann-fold domains"/>
    <property type="match status" value="1"/>
</dbReference>
<evidence type="ECO:0000256" key="5">
    <source>
        <dbReference type="ARBA" id="ARBA00038964"/>
    </source>
</evidence>